<comment type="similarity">
    <text evidence="1 9 10">Belongs to the phosphohexose mutase family.</text>
</comment>
<dbReference type="CDD" id="cd05802">
    <property type="entry name" value="GlmM"/>
    <property type="match status" value="1"/>
</dbReference>
<dbReference type="Gene3D" id="3.40.120.10">
    <property type="entry name" value="Alpha-D-Glucose-1,6-Bisphosphate, subunit A, domain 3"/>
    <property type="match status" value="3"/>
</dbReference>
<dbReference type="AlphaFoldDB" id="A0A2Z5R4T1"/>
<evidence type="ECO:0000256" key="11">
    <source>
        <dbReference type="RuleBase" id="RU004327"/>
    </source>
</evidence>
<proteinExistence type="inferred from homology"/>
<name>A0A2Z5R4T1_9MICC</name>
<feature type="domain" description="Alpha-D-phosphohexomutase alpha/beta/alpha" evidence="14">
    <location>
        <begin position="162"/>
        <end position="258"/>
    </location>
</feature>
<evidence type="ECO:0000259" key="12">
    <source>
        <dbReference type="Pfam" id="PF00408"/>
    </source>
</evidence>
<dbReference type="GO" id="GO:0004615">
    <property type="term" value="F:phosphomannomutase activity"/>
    <property type="evidence" value="ECO:0007669"/>
    <property type="project" value="TreeGrafter"/>
</dbReference>
<comment type="PTM">
    <text evidence="9">Activated by phosphorylation.</text>
</comment>
<evidence type="ECO:0000256" key="9">
    <source>
        <dbReference type="HAMAP-Rule" id="MF_01554"/>
    </source>
</evidence>
<dbReference type="Pfam" id="PF02878">
    <property type="entry name" value="PGM_PMM_I"/>
    <property type="match status" value="1"/>
</dbReference>
<dbReference type="InterPro" id="IPR016055">
    <property type="entry name" value="A-D-PHexomutase_a/b/a-I/II/III"/>
</dbReference>
<feature type="domain" description="Alpha-D-phosphohexomutase C-terminal" evidence="12">
    <location>
        <begin position="378"/>
        <end position="444"/>
    </location>
</feature>
<dbReference type="PROSITE" id="PS00710">
    <property type="entry name" value="PGM_PMM"/>
    <property type="match status" value="1"/>
</dbReference>
<dbReference type="InterPro" id="IPR016066">
    <property type="entry name" value="A-D-PHexomutase_CS"/>
</dbReference>
<dbReference type="FunFam" id="3.40.120.10:FF:000001">
    <property type="entry name" value="Phosphoglucosamine mutase"/>
    <property type="match status" value="1"/>
</dbReference>
<evidence type="ECO:0000256" key="3">
    <source>
        <dbReference type="ARBA" id="ARBA00022723"/>
    </source>
</evidence>
<comment type="cofactor">
    <cofactor evidence="9">
        <name>Mg(2+)</name>
        <dbReference type="ChEBI" id="CHEBI:18420"/>
    </cofactor>
    <text evidence="9">Binds 1 Mg(2+) ion per subunit.</text>
</comment>
<gene>
    <name evidence="9" type="primary">glmM</name>
    <name evidence="16" type="ORF">RA11412_2530</name>
</gene>
<sequence>MTERLFGTDGVRGLANSAITPEFALELAQAAAIVLGFDTVADGVRPRAVIANDSRASADFICAAMKAGFASAGVDVLDAGVVPTPAAAYLVAHTDADFGVMISASHNPAADNGIKFLARGGQKLEDKVEDAIEHVYKLKAFRYPTGGAVGTVRPLSNGASVYVDHLVSTLSEEKPLAGQKIVLDCANGAAYSVSPAAFEALGAEVVTLAVEPNGTNINDGVGSTHPEKLQEAVIKHGADMGIAHDGDSDRCQAVDENGKLVDGDQIMAILAVAAKNAGTLAQDTLVATVMSSLGLELYLKEHDINLVRTGVGDRYVLEAMRENGYNLGGEQSGHVIMSDYATTGDGVLTGLHLAAEVARSGKKLSELAARMKPTPQRLINVKNVDRAGVKTNKALTAAVTDAEKTLGHSGRVLLRASGTEPLVRVMVEAAAQQQADEVAQQLADVVTKELKLV</sequence>
<dbReference type="FunFam" id="3.30.310.50:FF:000001">
    <property type="entry name" value="Phosphoglucosamine mutase"/>
    <property type="match status" value="1"/>
</dbReference>
<dbReference type="EMBL" id="AP017895">
    <property type="protein sequence ID" value="BAV88829.1"/>
    <property type="molecule type" value="Genomic_DNA"/>
</dbReference>
<comment type="catalytic activity">
    <reaction evidence="6 9 11">
        <text>alpha-D-glucosamine 1-phosphate = D-glucosamine 6-phosphate</text>
        <dbReference type="Rhea" id="RHEA:23424"/>
        <dbReference type="ChEBI" id="CHEBI:58516"/>
        <dbReference type="ChEBI" id="CHEBI:58725"/>
        <dbReference type="EC" id="5.4.2.10"/>
    </reaction>
</comment>
<keyword evidence="17" id="KW-1185">Reference proteome</keyword>
<dbReference type="InterPro" id="IPR036900">
    <property type="entry name" value="A-D-PHexomutase_C_sf"/>
</dbReference>
<evidence type="ECO:0000256" key="5">
    <source>
        <dbReference type="ARBA" id="ARBA00023235"/>
    </source>
</evidence>
<dbReference type="GO" id="GO:0008966">
    <property type="term" value="F:phosphoglucosamine mutase activity"/>
    <property type="evidence" value="ECO:0007669"/>
    <property type="project" value="UniProtKB-UniRule"/>
</dbReference>
<evidence type="ECO:0000259" key="13">
    <source>
        <dbReference type="Pfam" id="PF02878"/>
    </source>
</evidence>
<evidence type="ECO:0000259" key="15">
    <source>
        <dbReference type="Pfam" id="PF02880"/>
    </source>
</evidence>
<dbReference type="GeneID" id="93862459"/>
<keyword evidence="3 9" id="KW-0479">Metal-binding</keyword>
<evidence type="ECO:0000256" key="1">
    <source>
        <dbReference type="ARBA" id="ARBA00010231"/>
    </source>
</evidence>
<evidence type="ECO:0000256" key="8">
    <source>
        <dbReference type="ARBA" id="ARBA00068193"/>
    </source>
</evidence>
<keyword evidence="5 9" id="KW-0413">Isomerase</keyword>
<feature type="domain" description="Alpha-D-phosphohexomutase alpha/beta/alpha" evidence="13">
    <location>
        <begin position="4"/>
        <end position="137"/>
    </location>
</feature>
<dbReference type="SUPFAM" id="SSF55957">
    <property type="entry name" value="Phosphoglucomutase, C-terminal domain"/>
    <property type="match status" value="1"/>
</dbReference>
<evidence type="ECO:0000256" key="4">
    <source>
        <dbReference type="ARBA" id="ARBA00022842"/>
    </source>
</evidence>
<dbReference type="GO" id="GO:0009252">
    <property type="term" value="P:peptidoglycan biosynthetic process"/>
    <property type="evidence" value="ECO:0007669"/>
    <property type="project" value="TreeGrafter"/>
</dbReference>
<comment type="function">
    <text evidence="9 11">Catalyzes the conversion of glucosamine-6-phosphate to glucosamine-1-phosphate.</text>
</comment>
<feature type="binding site" evidence="9">
    <location>
        <position position="245"/>
    </location>
    <ligand>
        <name>Mg(2+)</name>
        <dbReference type="ChEBI" id="CHEBI:18420"/>
    </ligand>
</feature>
<evidence type="ECO:0000313" key="16">
    <source>
        <dbReference type="EMBL" id="BAV88829.1"/>
    </source>
</evidence>
<evidence type="ECO:0000256" key="10">
    <source>
        <dbReference type="RuleBase" id="RU004326"/>
    </source>
</evidence>
<dbReference type="GO" id="GO:0006048">
    <property type="term" value="P:UDP-N-acetylglucosamine biosynthetic process"/>
    <property type="evidence" value="ECO:0007669"/>
    <property type="project" value="TreeGrafter"/>
</dbReference>
<dbReference type="InterPro" id="IPR006352">
    <property type="entry name" value="GlmM_bact"/>
</dbReference>
<keyword evidence="4 9" id="KW-0460">Magnesium</keyword>
<feature type="domain" description="Alpha-D-phosphohexomutase alpha/beta/alpha" evidence="15">
    <location>
        <begin position="262"/>
        <end position="372"/>
    </location>
</feature>
<dbReference type="PANTHER" id="PTHR42946">
    <property type="entry name" value="PHOSPHOHEXOSE MUTASE"/>
    <property type="match status" value="1"/>
</dbReference>
<dbReference type="KEGG" id="raj:RA11412_2530"/>
<evidence type="ECO:0000256" key="6">
    <source>
        <dbReference type="ARBA" id="ARBA00050364"/>
    </source>
</evidence>
<protein>
    <recommendedName>
        <fullName evidence="8 9">Phosphoglucosamine mutase</fullName>
        <ecNumber evidence="7 9">5.4.2.10</ecNumber>
    </recommendedName>
</protein>
<dbReference type="PRINTS" id="PR00509">
    <property type="entry name" value="PGMPMM"/>
</dbReference>
<feature type="binding site" evidence="9">
    <location>
        <position position="247"/>
    </location>
    <ligand>
        <name>Mg(2+)</name>
        <dbReference type="ChEBI" id="CHEBI:18420"/>
    </ligand>
</feature>
<evidence type="ECO:0000256" key="7">
    <source>
        <dbReference type="ARBA" id="ARBA00066330"/>
    </source>
</evidence>
<dbReference type="GO" id="GO:0005829">
    <property type="term" value="C:cytosol"/>
    <property type="evidence" value="ECO:0007669"/>
    <property type="project" value="TreeGrafter"/>
</dbReference>
<dbReference type="Gene3D" id="3.30.310.50">
    <property type="entry name" value="Alpha-D-phosphohexomutase, C-terminal domain"/>
    <property type="match status" value="1"/>
</dbReference>
<accession>A0A2Z5R4T1</accession>
<dbReference type="RefSeq" id="WP_126926244.1">
    <property type="nucleotide sequence ID" value="NZ_CAUUVT010000002.1"/>
</dbReference>
<feature type="modified residue" description="Phosphoserine" evidence="9">
    <location>
        <position position="105"/>
    </location>
</feature>
<dbReference type="InterPro" id="IPR005846">
    <property type="entry name" value="A-D-PHexomutase_a/b/a-III"/>
</dbReference>
<keyword evidence="2 9" id="KW-0597">Phosphoprotein</keyword>
<dbReference type="Pfam" id="PF02880">
    <property type="entry name" value="PGM_PMM_III"/>
    <property type="match status" value="1"/>
</dbReference>
<dbReference type="InterPro" id="IPR005843">
    <property type="entry name" value="A-D-PHexomutase_C"/>
</dbReference>
<dbReference type="Proteomes" id="UP000250241">
    <property type="component" value="Chromosome"/>
</dbReference>
<dbReference type="Pfam" id="PF00408">
    <property type="entry name" value="PGM_PMM_IV"/>
    <property type="match status" value="1"/>
</dbReference>
<dbReference type="HAMAP" id="MF_01554_B">
    <property type="entry name" value="GlmM_B"/>
    <property type="match status" value="1"/>
</dbReference>
<dbReference type="InterPro" id="IPR005844">
    <property type="entry name" value="A-D-PHexomutase_a/b/a-I"/>
</dbReference>
<dbReference type="GO" id="GO:0000287">
    <property type="term" value="F:magnesium ion binding"/>
    <property type="evidence" value="ECO:0007669"/>
    <property type="project" value="UniProtKB-UniRule"/>
</dbReference>
<dbReference type="Pfam" id="PF02879">
    <property type="entry name" value="PGM_PMM_II"/>
    <property type="match status" value="1"/>
</dbReference>
<evidence type="ECO:0000259" key="14">
    <source>
        <dbReference type="Pfam" id="PF02879"/>
    </source>
</evidence>
<feature type="active site" description="Phosphoserine intermediate" evidence="9">
    <location>
        <position position="105"/>
    </location>
</feature>
<organism evidence="16 17">
    <name type="scientific">Rothia aeria</name>
    <dbReference type="NCBI Taxonomy" id="172042"/>
    <lineage>
        <taxon>Bacteria</taxon>
        <taxon>Bacillati</taxon>
        <taxon>Actinomycetota</taxon>
        <taxon>Actinomycetes</taxon>
        <taxon>Micrococcales</taxon>
        <taxon>Micrococcaceae</taxon>
        <taxon>Rothia</taxon>
    </lineage>
</organism>
<feature type="binding site" description="via phosphate group" evidence="9">
    <location>
        <position position="105"/>
    </location>
    <ligand>
        <name>Mg(2+)</name>
        <dbReference type="ChEBI" id="CHEBI:18420"/>
    </ligand>
</feature>
<dbReference type="SUPFAM" id="SSF53738">
    <property type="entry name" value="Phosphoglucomutase, first 3 domains"/>
    <property type="match status" value="3"/>
</dbReference>
<dbReference type="PANTHER" id="PTHR42946:SF1">
    <property type="entry name" value="PHOSPHOGLUCOMUTASE (ALPHA-D-GLUCOSE-1,6-BISPHOSPHATE-DEPENDENT)"/>
    <property type="match status" value="1"/>
</dbReference>
<dbReference type="NCBIfam" id="TIGR01455">
    <property type="entry name" value="glmM"/>
    <property type="match status" value="1"/>
</dbReference>
<evidence type="ECO:0000313" key="17">
    <source>
        <dbReference type="Proteomes" id="UP000250241"/>
    </source>
</evidence>
<dbReference type="FunFam" id="3.40.120.10:FF:000002">
    <property type="entry name" value="Phosphoglucosamine mutase"/>
    <property type="match status" value="1"/>
</dbReference>
<reference evidence="16 17" key="1">
    <citation type="submission" date="2016-10" db="EMBL/GenBank/DDBJ databases">
        <title>Genome sequence of Rothia aeria strain JCM11412.</title>
        <authorList>
            <person name="Nambu T."/>
        </authorList>
    </citation>
    <scope>NUCLEOTIDE SEQUENCE [LARGE SCALE GENOMIC DNA]</scope>
    <source>
        <strain evidence="16 17">JCM 11412</strain>
    </source>
</reference>
<dbReference type="InterPro" id="IPR005841">
    <property type="entry name" value="Alpha-D-phosphohexomutase_SF"/>
</dbReference>
<evidence type="ECO:0000256" key="2">
    <source>
        <dbReference type="ARBA" id="ARBA00022553"/>
    </source>
</evidence>
<dbReference type="InterPro" id="IPR005845">
    <property type="entry name" value="A-D-PHexomutase_a/b/a-II"/>
</dbReference>
<dbReference type="InterPro" id="IPR050060">
    <property type="entry name" value="Phosphoglucosamine_mutase"/>
</dbReference>
<dbReference type="GO" id="GO:0005975">
    <property type="term" value="P:carbohydrate metabolic process"/>
    <property type="evidence" value="ECO:0007669"/>
    <property type="project" value="InterPro"/>
</dbReference>
<feature type="binding site" evidence="9">
    <location>
        <position position="249"/>
    </location>
    <ligand>
        <name>Mg(2+)</name>
        <dbReference type="ChEBI" id="CHEBI:18420"/>
    </ligand>
</feature>
<dbReference type="EC" id="5.4.2.10" evidence="7 9"/>